<dbReference type="WBParaSite" id="nRc.2.0.1.t07417-RA">
    <property type="protein sequence ID" value="nRc.2.0.1.t07417-RA"/>
    <property type="gene ID" value="nRc.2.0.1.g07417"/>
</dbReference>
<feature type="region of interest" description="Disordered" evidence="4">
    <location>
        <begin position="1"/>
        <end position="37"/>
    </location>
</feature>
<evidence type="ECO:0000313" key="7">
    <source>
        <dbReference type="WBParaSite" id="nRc.2.0.1.t07417-RA"/>
    </source>
</evidence>
<dbReference type="InterPro" id="IPR003604">
    <property type="entry name" value="Matrin/U1-like-C_Znf_C2H2"/>
</dbReference>
<evidence type="ECO:0000256" key="1">
    <source>
        <dbReference type="ARBA" id="ARBA00022723"/>
    </source>
</evidence>
<keyword evidence="6" id="KW-1185">Reference proteome</keyword>
<dbReference type="InterPro" id="IPR013085">
    <property type="entry name" value="U1-CZ_Znf_C2H2"/>
</dbReference>
<reference evidence="7" key="1">
    <citation type="submission" date="2022-11" db="UniProtKB">
        <authorList>
            <consortium name="WormBaseParasite"/>
        </authorList>
    </citation>
    <scope>IDENTIFICATION</scope>
</reference>
<feature type="domain" description="U1-type" evidence="5">
    <location>
        <begin position="69"/>
        <end position="104"/>
    </location>
</feature>
<evidence type="ECO:0000256" key="2">
    <source>
        <dbReference type="ARBA" id="ARBA00022771"/>
    </source>
</evidence>
<feature type="compositionally biased region" description="Basic and acidic residues" evidence="4">
    <location>
        <begin position="18"/>
        <end position="32"/>
    </location>
</feature>
<dbReference type="GO" id="GO:0008270">
    <property type="term" value="F:zinc ion binding"/>
    <property type="evidence" value="ECO:0007669"/>
    <property type="project" value="UniProtKB-KW"/>
</dbReference>
<dbReference type="AlphaFoldDB" id="A0A915I1T0"/>
<dbReference type="SMART" id="SM00451">
    <property type="entry name" value="ZnF_U1"/>
    <property type="match status" value="1"/>
</dbReference>
<organism evidence="6 7">
    <name type="scientific">Romanomermis culicivorax</name>
    <name type="common">Nematode worm</name>
    <dbReference type="NCBI Taxonomy" id="13658"/>
    <lineage>
        <taxon>Eukaryota</taxon>
        <taxon>Metazoa</taxon>
        <taxon>Ecdysozoa</taxon>
        <taxon>Nematoda</taxon>
        <taxon>Enoplea</taxon>
        <taxon>Dorylaimia</taxon>
        <taxon>Mermithida</taxon>
        <taxon>Mermithoidea</taxon>
        <taxon>Mermithidae</taxon>
        <taxon>Romanomermis</taxon>
    </lineage>
</organism>
<dbReference type="Gene3D" id="3.30.160.60">
    <property type="entry name" value="Classic Zinc Finger"/>
    <property type="match status" value="1"/>
</dbReference>
<dbReference type="Pfam" id="PF06220">
    <property type="entry name" value="zf-U1"/>
    <property type="match status" value="1"/>
</dbReference>
<evidence type="ECO:0000259" key="5">
    <source>
        <dbReference type="SMART" id="SM00451"/>
    </source>
</evidence>
<accession>A0A915I1T0</accession>
<evidence type="ECO:0000256" key="4">
    <source>
        <dbReference type="SAM" id="MobiDB-lite"/>
    </source>
</evidence>
<sequence length="290" mass="33158">MEVVHLSDDQDDSNSGYDTDKERLQSRDQGPEKKKKRVSICKKETRKYLKEWEDWPELKAWLAPVAKKLNKAWCKYCKCQLTAHSADLKSHAKTEKHQKAVKEAVVTSSFSITHHVNIKPSEERKIAELKIATFIADSSIPFRPLDLLIDLMKLIFKKSEVARNLPDQLTNGNSTHHHMDQLATASPRITDHTDQLTSATTLILDTTPRVRTLRKTIGPLTACPHLYLTLTDMPHKPQQHKEDEALFRRTVNQIPNTKSQQCQPGQLLSVLPCHILDKQNKCSSTLKLYQ</sequence>
<keyword evidence="1" id="KW-0479">Metal-binding</keyword>
<name>A0A915I1T0_ROMCU</name>
<keyword evidence="2" id="KW-0863">Zinc-finger</keyword>
<evidence type="ECO:0000256" key="3">
    <source>
        <dbReference type="ARBA" id="ARBA00022833"/>
    </source>
</evidence>
<dbReference type="GO" id="GO:0003676">
    <property type="term" value="F:nucleic acid binding"/>
    <property type="evidence" value="ECO:0007669"/>
    <property type="project" value="InterPro"/>
</dbReference>
<evidence type="ECO:0000313" key="6">
    <source>
        <dbReference type="Proteomes" id="UP000887565"/>
    </source>
</evidence>
<dbReference type="Proteomes" id="UP000887565">
    <property type="component" value="Unplaced"/>
</dbReference>
<proteinExistence type="predicted"/>
<keyword evidence="3" id="KW-0862">Zinc</keyword>
<protein>
    <submittedName>
        <fullName evidence="7">U1-type domain-containing protein</fullName>
    </submittedName>
</protein>